<sequence>MDVKITKFTPFSSCYLMTTLPQEGSKTEVINWLRKFEEEYGYEEVAKKWLKENARALRTPAKENIKKMFGEDEGSLVMSLIYVNARSLNPLEGCDAKFVTRVRCSVDHRLIFMIDFLKDPISNYERCKGVESVAWDIMRMDHDIVQGVIDFIRIQSNITEDTLMIWNIDKTNCAFESGTRQGLLYLSGGSGIES</sequence>
<evidence type="ECO:0000313" key="2">
    <source>
        <dbReference type="Proteomes" id="UP001153678"/>
    </source>
</evidence>
<dbReference type="AlphaFoldDB" id="A0A9W4T3B0"/>
<comment type="caution">
    <text evidence="1">The sequence shown here is derived from an EMBL/GenBank/DDBJ whole genome shotgun (WGS) entry which is preliminary data.</text>
</comment>
<feature type="non-terminal residue" evidence="1">
    <location>
        <position position="194"/>
    </location>
</feature>
<organism evidence="1 2">
    <name type="scientific">Funneliformis geosporum</name>
    <dbReference type="NCBI Taxonomy" id="1117311"/>
    <lineage>
        <taxon>Eukaryota</taxon>
        <taxon>Fungi</taxon>
        <taxon>Fungi incertae sedis</taxon>
        <taxon>Mucoromycota</taxon>
        <taxon>Glomeromycotina</taxon>
        <taxon>Glomeromycetes</taxon>
        <taxon>Glomerales</taxon>
        <taxon>Glomeraceae</taxon>
        <taxon>Funneliformis</taxon>
    </lineage>
</organism>
<gene>
    <name evidence="1" type="ORF">FWILDA_LOCUS14861</name>
</gene>
<dbReference type="EMBL" id="CAMKVN010007020">
    <property type="protein sequence ID" value="CAI2191010.1"/>
    <property type="molecule type" value="Genomic_DNA"/>
</dbReference>
<reference evidence="1" key="1">
    <citation type="submission" date="2022-08" db="EMBL/GenBank/DDBJ databases">
        <authorList>
            <person name="Kallberg Y."/>
            <person name="Tangrot J."/>
            <person name="Rosling A."/>
        </authorList>
    </citation>
    <scope>NUCLEOTIDE SEQUENCE</scope>
    <source>
        <strain evidence="1">Wild A</strain>
    </source>
</reference>
<proteinExistence type="predicted"/>
<accession>A0A9W4T3B0</accession>
<name>A0A9W4T3B0_9GLOM</name>
<keyword evidence="2" id="KW-1185">Reference proteome</keyword>
<evidence type="ECO:0000313" key="1">
    <source>
        <dbReference type="EMBL" id="CAI2191010.1"/>
    </source>
</evidence>
<protein>
    <submittedName>
        <fullName evidence="1">16322_t:CDS:1</fullName>
    </submittedName>
</protein>
<dbReference type="Proteomes" id="UP001153678">
    <property type="component" value="Unassembled WGS sequence"/>
</dbReference>